<dbReference type="STRING" id="5539.A0A3E2HP97"/>
<dbReference type="Gene3D" id="3.40.30.120">
    <property type="match status" value="1"/>
</dbReference>
<keyword evidence="3" id="KW-0274">FAD</keyword>
<accession>A0A3E2HP97</accession>
<protein>
    <recommendedName>
        <fullName evidence="7">FAD-binding domain-containing protein</fullName>
    </recommendedName>
</protein>
<dbReference type="PRINTS" id="PR00420">
    <property type="entry name" value="RNGMNOXGNASE"/>
</dbReference>
<dbReference type="Proteomes" id="UP000258309">
    <property type="component" value="Unassembled WGS sequence"/>
</dbReference>
<evidence type="ECO:0000256" key="2">
    <source>
        <dbReference type="ARBA" id="ARBA00022630"/>
    </source>
</evidence>
<keyword evidence="4" id="KW-0560">Oxidoreductase</keyword>
<dbReference type="Gene3D" id="3.30.70.2450">
    <property type="match status" value="1"/>
</dbReference>
<dbReference type="SUPFAM" id="SSF51905">
    <property type="entry name" value="FAD/NAD(P)-binding domain"/>
    <property type="match status" value="1"/>
</dbReference>
<dbReference type="PANTHER" id="PTHR43004">
    <property type="entry name" value="TRK SYSTEM POTASSIUM UPTAKE PROTEIN"/>
    <property type="match status" value="1"/>
</dbReference>
<feature type="non-terminal residue" evidence="8">
    <location>
        <position position="577"/>
    </location>
</feature>
<dbReference type="AlphaFoldDB" id="A0A3E2HP97"/>
<evidence type="ECO:0000313" key="8">
    <source>
        <dbReference type="EMBL" id="RFU35186.1"/>
    </source>
</evidence>
<comment type="caution">
    <text evidence="8">The sequence shown here is derived from an EMBL/GenBank/DDBJ whole genome shotgun (WGS) entry which is preliminary data.</text>
</comment>
<organism evidence="8 9">
    <name type="scientific">Scytalidium lignicola</name>
    <name type="common">Hyphomycete</name>
    <dbReference type="NCBI Taxonomy" id="5539"/>
    <lineage>
        <taxon>Eukaryota</taxon>
        <taxon>Fungi</taxon>
        <taxon>Dikarya</taxon>
        <taxon>Ascomycota</taxon>
        <taxon>Pezizomycotina</taxon>
        <taxon>Leotiomycetes</taxon>
        <taxon>Leotiomycetes incertae sedis</taxon>
        <taxon>Scytalidium</taxon>
    </lineage>
</organism>
<evidence type="ECO:0000313" key="9">
    <source>
        <dbReference type="Proteomes" id="UP000258309"/>
    </source>
</evidence>
<dbReference type="GO" id="GO:0016709">
    <property type="term" value="F:oxidoreductase activity, acting on paired donors, with incorporation or reduction of molecular oxygen, NAD(P)H as one donor, and incorporation of one atom of oxygen"/>
    <property type="evidence" value="ECO:0007669"/>
    <property type="project" value="UniProtKB-ARBA"/>
</dbReference>
<dbReference type="EMBL" id="NCSJ02000011">
    <property type="protein sequence ID" value="RFU35186.1"/>
    <property type="molecule type" value="Genomic_DNA"/>
</dbReference>
<keyword evidence="9" id="KW-1185">Reference proteome</keyword>
<evidence type="ECO:0000256" key="4">
    <source>
        <dbReference type="ARBA" id="ARBA00023002"/>
    </source>
</evidence>
<dbReference type="InterPro" id="IPR036188">
    <property type="entry name" value="FAD/NAD-bd_sf"/>
</dbReference>
<evidence type="ECO:0000259" key="7">
    <source>
        <dbReference type="Pfam" id="PF01494"/>
    </source>
</evidence>
<name>A0A3E2HP97_SCYLI</name>
<dbReference type="GO" id="GO:0071949">
    <property type="term" value="F:FAD binding"/>
    <property type="evidence" value="ECO:0007669"/>
    <property type="project" value="InterPro"/>
</dbReference>
<feature type="transmembrane region" description="Helical" evidence="6">
    <location>
        <begin position="400"/>
        <end position="419"/>
    </location>
</feature>
<feature type="region of interest" description="Disordered" evidence="5">
    <location>
        <begin position="515"/>
        <end position="534"/>
    </location>
</feature>
<proteinExistence type="predicted"/>
<dbReference type="InterPro" id="IPR002938">
    <property type="entry name" value="FAD-bd"/>
</dbReference>
<evidence type="ECO:0000256" key="6">
    <source>
        <dbReference type="SAM" id="Phobius"/>
    </source>
</evidence>
<keyword evidence="6" id="KW-0812">Transmembrane</keyword>
<feature type="compositionally biased region" description="Low complexity" evidence="5">
    <location>
        <begin position="257"/>
        <end position="269"/>
    </location>
</feature>
<dbReference type="PANTHER" id="PTHR43004:SF19">
    <property type="entry name" value="BINDING MONOOXYGENASE, PUTATIVE (JCVI)-RELATED"/>
    <property type="match status" value="1"/>
</dbReference>
<evidence type="ECO:0000256" key="3">
    <source>
        <dbReference type="ARBA" id="ARBA00022827"/>
    </source>
</evidence>
<dbReference type="Pfam" id="PF01494">
    <property type="entry name" value="FAD_binding_3"/>
    <property type="match status" value="1"/>
</dbReference>
<keyword evidence="2" id="KW-0285">Flavoprotein</keyword>
<dbReference type="OrthoDB" id="2096480at2759"/>
<feature type="domain" description="FAD-binding" evidence="7">
    <location>
        <begin position="4"/>
        <end position="383"/>
    </location>
</feature>
<dbReference type="Gene3D" id="3.50.50.60">
    <property type="entry name" value="FAD/NAD(P)-binding domain"/>
    <property type="match status" value="1"/>
</dbReference>
<keyword evidence="6" id="KW-1133">Transmembrane helix</keyword>
<dbReference type="OMA" id="EQTHEPP"/>
<evidence type="ECO:0000256" key="5">
    <source>
        <dbReference type="SAM" id="MobiDB-lite"/>
    </source>
</evidence>
<feature type="compositionally biased region" description="Acidic residues" evidence="5">
    <location>
        <begin position="519"/>
        <end position="530"/>
    </location>
</feature>
<comment type="cofactor">
    <cofactor evidence="1">
        <name>FAD</name>
        <dbReference type="ChEBI" id="CHEBI:57692"/>
    </cofactor>
</comment>
<evidence type="ECO:0000256" key="1">
    <source>
        <dbReference type="ARBA" id="ARBA00001974"/>
    </source>
</evidence>
<reference evidence="8 9" key="1">
    <citation type="submission" date="2018-05" db="EMBL/GenBank/DDBJ databases">
        <title>Draft genome sequence of Scytalidium lignicola DSM 105466, a ubiquitous saprotrophic fungus.</title>
        <authorList>
            <person name="Buettner E."/>
            <person name="Gebauer A.M."/>
            <person name="Hofrichter M."/>
            <person name="Liers C."/>
            <person name="Kellner H."/>
        </authorList>
    </citation>
    <scope>NUCLEOTIDE SEQUENCE [LARGE SCALE GENOMIC DNA]</scope>
    <source>
        <strain evidence="8 9">DSM 105466</strain>
    </source>
</reference>
<dbReference type="InterPro" id="IPR050641">
    <property type="entry name" value="RIFMO-like"/>
</dbReference>
<keyword evidence="6" id="KW-0472">Membrane</keyword>
<gene>
    <name evidence="8" type="ORF">B7463_g1102</name>
</gene>
<sequence length="577" mass="64275">MDTVDVLIIGGGPTGLMLALELALQDVSFRILDKALNRSDQSRALVVQPRSLELLNRHGIAKDLVAQGWKNTAVQVFVHKKEAINVNAESIGPKDSQFPAVLLISQAETERFLEKTLKEKYGKAVEWSVTIDDLKEEQPGNDDIDCHAITATLHNDQGQTSQIHAKYVVGCDGSHSIVRHAAGLAFEGAPYPQDFILADTHLNFTSPQSQPQSQSQSQPPPSITNLSICLGNSGFMAIFPLKDGLYRLICIRPGPLSTNNNENNTSNNENTDDKPPTLQDFQSALDNLAPVPATVHSPIWIARFRLHHRQVNRYRCGRFFVAGDAAHIHSPAGGQGMNTGIQDAVNLAWKLGLVLHHRGPYPAERLLESYHSERWKVGRTVLNTTDRLFETISSKSGLTIWIRNFVAVWILPWVVWLLGRERLRGRFRFISQLGIRGGDRAPDGKVKVVGRGGAEEDVFLLNLCRGKMHHLVLFLGDDEGVKKTGSTTNSGENENSEAFCEENKELVHVIRIIGPKGDDNEERNGEEEERYVDSEDTLRSRYGFQKEPGYVLIRPDGYIAHIGTMSAFEELRTWFGK</sequence>
<feature type="non-terminal residue" evidence="8">
    <location>
        <position position="1"/>
    </location>
</feature>
<feature type="region of interest" description="Disordered" evidence="5">
    <location>
        <begin position="257"/>
        <end position="277"/>
    </location>
</feature>